<dbReference type="Proteomes" id="UP000231382">
    <property type="component" value="Unassembled WGS sequence"/>
</dbReference>
<feature type="transmembrane region" description="Helical" evidence="7">
    <location>
        <begin position="297"/>
        <end position="318"/>
    </location>
</feature>
<feature type="domain" description="Glycosyltransferase 2-like" evidence="8">
    <location>
        <begin position="42"/>
        <end position="211"/>
    </location>
</feature>
<accession>A0A2H0W7A5</accession>
<organism evidence="9 10">
    <name type="scientific">Candidatus Berkelbacteria bacterium CG10_big_fil_rev_8_21_14_0_10_43_13</name>
    <dbReference type="NCBI Taxonomy" id="1974514"/>
    <lineage>
        <taxon>Bacteria</taxon>
        <taxon>Candidatus Berkelbacteria</taxon>
    </lineage>
</organism>
<evidence type="ECO:0000256" key="6">
    <source>
        <dbReference type="ARBA" id="ARBA00023136"/>
    </source>
</evidence>
<comment type="caution">
    <text evidence="9">The sequence shown here is derived from an EMBL/GenBank/DDBJ whole genome shotgun (WGS) entry which is preliminary data.</text>
</comment>
<dbReference type="EMBL" id="PEZW01000009">
    <property type="protein sequence ID" value="PIS07894.1"/>
    <property type="molecule type" value="Genomic_DNA"/>
</dbReference>
<dbReference type="GO" id="GO:0005886">
    <property type="term" value="C:plasma membrane"/>
    <property type="evidence" value="ECO:0007669"/>
    <property type="project" value="UniProtKB-SubCell"/>
</dbReference>
<feature type="transmembrane region" description="Helical" evidence="7">
    <location>
        <begin position="355"/>
        <end position="376"/>
    </location>
</feature>
<evidence type="ECO:0000256" key="2">
    <source>
        <dbReference type="ARBA" id="ARBA00006782"/>
    </source>
</evidence>
<dbReference type="GO" id="GO:0050501">
    <property type="term" value="F:hyaluronan synthase activity"/>
    <property type="evidence" value="ECO:0007669"/>
    <property type="project" value="TreeGrafter"/>
</dbReference>
<dbReference type="PANTHER" id="PTHR22913">
    <property type="entry name" value="HYALURONAN SYNTHASE"/>
    <property type="match status" value="1"/>
</dbReference>
<dbReference type="AlphaFoldDB" id="A0A2H0W7A5"/>
<protein>
    <recommendedName>
        <fullName evidence="8">Glycosyltransferase 2-like domain-containing protein</fullName>
    </recommendedName>
</protein>
<dbReference type="Gene3D" id="3.90.550.10">
    <property type="entry name" value="Spore Coat Polysaccharide Biosynthesis Protein SpsA, Chain A"/>
    <property type="match status" value="1"/>
</dbReference>
<reference evidence="10" key="1">
    <citation type="submission" date="2017-09" db="EMBL/GenBank/DDBJ databases">
        <title>Depth-based differentiation of microbial function through sediment-hosted aquifers and enrichment of novel symbionts in the deep terrestrial subsurface.</title>
        <authorList>
            <person name="Probst A.J."/>
            <person name="Ladd B."/>
            <person name="Jarett J.K."/>
            <person name="Geller-Mcgrath D.E."/>
            <person name="Sieber C.M.K."/>
            <person name="Emerson J.B."/>
            <person name="Anantharaman K."/>
            <person name="Thomas B.C."/>
            <person name="Malmstrom R."/>
            <person name="Stieglmeier M."/>
            <person name="Klingl A."/>
            <person name="Woyke T."/>
            <person name="Ryan C.M."/>
            <person name="Banfield J.F."/>
        </authorList>
    </citation>
    <scope>NUCLEOTIDE SEQUENCE [LARGE SCALE GENOMIC DNA]</scope>
</reference>
<keyword evidence="7" id="KW-0812">Transmembrane</keyword>
<evidence type="ECO:0000256" key="4">
    <source>
        <dbReference type="ARBA" id="ARBA00022676"/>
    </source>
</evidence>
<evidence type="ECO:0000313" key="10">
    <source>
        <dbReference type="Proteomes" id="UP000231382"/>
    </source>
</evidence>
<dbReference type="InterPro" id="IPR001173">
    <property type="entry name" value="Glyco_trans_2-like"/>
</dbReference>
<proteinExistence type="inferred from homology"/>
<keyword evidence="7" id="KW-1133">Transmembrane helix</keyword>
<comment type="subcellular location">
    <subcellularLocation>
        <location evidence="1">Cell membrane</location>
    </subcellularLocation>
</comment>
<feature type="transmembrane region" description="Helical" evidence="7">
    <location>
        <begin position="324"/>
        <end position="343"/>
    </location>
</feature>
<evidence type="ECO:0000256" key="3">
    <source>
        <dbReference type="ARBA" id="ARBA00022475"/>
    </source>
</evidence>
<sequence length="392" mass="45608">MITIFVITFTYAVLAFFYIVYRYYPIVRLRPKDYVLLKQKVSIIVPVYNEPPANLRRCLQSVVDVDGEKEIIVVDDCSPMEETAAVIRKYQARYPDLIKTFRQETNMGKRHAQVRAINEASSEIIVTVDSDTLVSKDAIWELIKPFSDPSVGASTGEVLIENNSTNFLTSLLQARYWAAFNFEREGLSRFGVVTCCSGPLSAYRKPFIWKHLDDYINENFLGEICTFGDDRHLTRMVLQDGHKVVYTQKAKAKTYVPDSLKDFLKQQLRWKKSFIRESSLIFPYALKRGGVLLLETFSGLAMPVMGAYVRIVLVILVIRYPFMLPYYLVMMIITATIRSLLMIERKDWKLWFRNIQYAFVHETMIFWLFFVALLTLNHNQWGTRGLKTRRKA</sequence>
<dbReference type="InterPro" id="IPR029044">
    <property type="entry name" value="Nucleotide-diphossugar_trans"/>
</dbReference>
<gene>
    <name evidence="9" type="ORF">COT78_01525</name>
</gene>
<dbReference type="GO" id="GO:0085029">
    <property type="term" value="P:extracellular matrix assembly"/>
    <property type="evidence" value="ECO:0007669"/>
    <property type="project" value="TreeGrafter"/>
</dbReference>
<keyword evidence="5" id="KW-0808">Transferase</keyword>
<name>A0A2H0W7A5_9BACT</name>
<keyword evidence="3" id="KW-1003">Cell membrane</keyword>
<feature type="transmembrane region" description="Helical" evidence="7">
    <location>
        <begin position="6"/>
        <end position="24"/>
    </location>
</feature>
<dbReference type="SUPFAM" id="SSF53448">
    <property type="entry name" value="Nucleotide-diphospho-sugar transferases"/>
    <property type="match status" value="1"/>
</dbReference>
<keyword evidence="4" id="KW-0328">Glycosyltransferase</keyword>
<dbReference type="PANTHER" id="PTHR22913:SF12">
    <property type="entry name" value="MANNURONAN SYNTHASE"/>
    <property type="match status" value="1"/>
</dbReference>
<keyword evidence="6 7" id="KW-0472">Membrane</keyword>
<dbReference type="Pfam" id="PF00535">
    <property type="entry name" value="Glycos_transf_2"/>
    <property type="match status" value="1"/>
</dbReference>
<evidence type="ECO:0000256" key="5">
    <source>
        <dbReference type="ARBA" id="ARBA00022679"/>
    </source>
</evidence>
<evidence type="ECO:0000256" key="1">
    <source>
        <dbReference type="ARBA" id="ARBA00004236"/>
    </source>
</evidence>
<evidence type="ECO:0000256" key="7">
    <source>
        <dbReference type="SAM" id="Phobius"/>
    </source>
</evidence>
<evidence type="ECO:0000259" key="8">
    <source>
        <dbReference type="Pfam" id="PF00535"/>
    </source>
</evidence>
<evidence type="ECO:0000313" key="9">
    <source>
        <dbReference type="EMBL" id="PIS07894.1"/>
    </source>
</evidence>
<comment type="similarity">
    <text evidence="2">Belongs to the NodC/HAS family.</text>
</comment>
<dbReference type="GO" id="GO:0030213">
    <property type="term" value="P:hyaluronan biosynthetic process"/>
    <property type="evidence" value="ECO:0007669"/>
    <property type="project" value="TreeGrafter"/>
</dbReference>